<keyword evidence="6" id="KW-0408">Iron</keyword>
<dbReference type="Proteomes" id="UP000799753">
    <property type="component" value="Unassembled WGS sequence"/>
</dbReference>
<evidence type="ECO:0000256" key="1">
    <source>
        <dbReference type="ARBA" id="ARBA00001954"/>
    </source>
</evidence>
<feature type="region of interest" description="Disordered" evidence="7">
    <location>
        <begin position="1"/>
        <end position="50"/>
    </location>
</feature>
<feature type="compositionally biased region" description="Acidic residues" evidence="7">
    <location>
        <begin position="119"/>
        <end position="140"/>
    </location>
</feature>
<comment type="cofactor">
    <cofactor evidence="1">
        <name>Fe(2+)</name>
        <dbReference type="ChEBI" id="CHEBI:29033"/>
    </cofactor>
</comment>
<accession>A0A6A6RP61</accession>
<feature type="domain" description="TauD/TfdA-like" evidence="8">
    <location>
        <begin position="52"/>
        <end position="274"/>
    </location>
</feature>
<keyword evidence="4" id="KW-0223">Dioxygenase</keyword>
<evidence type="ECO:0000313" key="10">
    <source>
        <dbReference type="Proteomes" id="UP000799753"/>
    </source>
</evidence>
<comment type="similarity">
    <text evidence="2">Belongs to the TfdA dioxygenase family.</text>
</comment>
<dbReference type="SUPFAM" id="SSF51197">
    <property type="entry name" value="Clavaminate synthase-like"/>
    <property type="match status" value="1"/>
</dbReference>
<evidence type="ECO:0000313" key="9">
    <source>
        <dbReference type="EMBL" id="KAF2636945.1"/>
    </source>
</evidence>
<feature type="region of interest" description="Disordered" evidence="7">
    <location>
        <begin position="392"/>
        <end position="419"/>
    </location>
</feature>
<evidence type="ECO:0000256" key="5">
    <source>
        <dbReference type="ARBA" id="ARBA00023002"/>
    </source>
</evidence>
<feature type="region of interest" description="Disordered" evidence="7">
    <location>
        <begin position="102"/>
        <end position="165"/>
    </location>
</feature>
<feature type="compositionally biased region" description="Low complexity" evidence="7">
    <location>
        <begin position="41"/>
        <end position="50"/>
    </location>
</feature>
<dbReference type="GO" id="GO:0005737">
    <property type="term" value="C:cytoplasm"/>
    <property type="evidence" value="ECO:0007669"/>
    <property type="project" value="TreeGrafter"/>
</dbReference>
<protein>
    <submittedName>
        <fullName evidence="9">Clavaminate synthase-like protein</fullName>
    </submittedName>
</protein>
<reference evidence="9" key="1">
    <citation type="journal article" date="2020" name="Stud. Mycol.">
        <title>101 Dothideomycetes genomes: a test case for predicting lifestyles and emergence of pathogens.</title>
        <authorList>
            <person name="Haridas S."/>
            <person name="Albert R."/>
            <person name="Binder M."/>
            <person name="Bloem J."/>
            <person name="Labutti K."/>
            <person name="Salamov A."/>
            <person name="Andreopoulos B."/>
            <person name="Baker S."/>
            <person name="Barry K."/>
            <person name="Bills G."/>
            <person name="Bluhm B."/>
            <person name="Cannon C."/>
            <person name="Castanera R."/>
            <person name="Culley D."/>
            <person name="Daum C."/>
            <person name="Ezra D."/>
            <person name="Gonzalez J."/>
            <person name="Henrissat B."/>
            <person name="Kuo A."/>
            <person name="Liang C."/>
            <person name="Lipzen A."/>
            <person name="Lutzoni F."/>
            <person name="Magnuson J."/>
            <person name="Mondo S."/>
            <person name="Nolan M."/>
            <person name="Ohm R."/>
            <person name="Pangilinan J."/>
            <person name="Park H.-J."/>
            <person name="Ramirez L."/>
            <person name="Alfaro M."/>
            <person name="Sun H."/>
            <person name="Tritt A."/>
            <person name="Yoshinaga Y."/>
            <person name="Zwiers L.-H."/>
            <person name="Turgeon B."/>
            <person name="Goodwin S."/>
            <person name="Spatafora J."/>
            <person name="Crous P."/>
            <person name="Grigoriev I."/>
        </authorList>
    </citation>
    <scope>NUCLEOTIDE SEQUENCE</scope>
    <source>
        <strain evidence="9">CBS 473.64</strain>
    </source>
</reference>
<dbReference type="GO" id="GO:0016706">
    <property type="term" value="F:2-oxoglutarate-dependent dioxygenase activity"/>
    <property type="evidence" value="ECO:0007669"/>
    <property type="project" value="TreeGrafter"/>
</dbReference>
<dbReference type="AlphaFoldDB" id="A0A6A6RP61"/>
<sequence length="474" mass="52796">MVLLQHRTRGATNPTPKTTSQNIPTSNPIEITNSLPESSNPPLLAAPTTTRTDLSSSIGTLLSGIQLSALEPSQLSELSNLVSERGVVFLRDQELPYETQLRISRHFGPIGTDSGPETENGDNEAQGNDEEEEEEEEEGEGNQWYNDKLPPPTNPSYTIFHTPTTPTLTPAESSFLSKFGLYDTLSAPMQTFLSNLYTTNKSKQQNPAIQTHPTTNLKALNIDPSTTKVPDLNKMEADTLLRFLDYHMQASDEHKVRWRWSAGDVAVWDNRSVALKRISAGRGGRSRSSGWGVKIVCVGEQAYFDGKSESRRERGERVDREKKERVEEVRRVRERFNNTPLRRILARQLGAECVGVDSLQGRDFGTVPVETETAIEIEAEARIEVGTVKEPSRADSVVSDGEPGLQHTVTHRGNAEQRTERWTEEVHAELVVSSSTPAPVPVLVKKRNTSNNTPLRRIIERQVSAGLKRSVEWK</sequence>
<organism evidence="9 10">
    <name type="scientific">Massarina eburnea CBS 473.64</name>
    <dbReference type="NCBI Taxonomy" id="1395130"/>
    <lineage>
        <taxon>Eukaryota</taxon>
        <taxon>Fungi</taxon>
        <taxon>Dikarya</taxon>
        <taxon>Ascomycota</taxon>
        <taxon>Pezizomycotina</taxon>
        <taxon>Dothideomycetes</taxon>
        <taxon>Pleosporomycetidae</taxon>
        <taxon>Pleosporales</taxon>
        <taxon>Massarineae</taxon>
        <taxon>Massarinaceae</taxon>
        <taxon>Massarina</taxon>
    </lineage>
</organism>
<dbReference type="InterPro" id="IPR003819">
    <property type="entry name" value="TauD/TfdA-like"/>
</dbReference>
<dbReference type="PANTHER" id="PTHR30468:SF1">
    <property type="entry name" value="ALPHA-KETOGLUTARATE-DEPENDENT SULFONATE DIOXYGENASE"/>
    <property type="match status" value="1"/>
</dbReference>
<dbReference type="EMBL" id="MU006796">
    <property type="protein sequence ID" value="KAF2636945.1"/>
    <property type="molecule type" value="Genomic_DNA"/>
</dbReference>
<dbReference type="OrthoDB" id="10257314at2759"/>
<dbReference type="InterPro" id="IPR051323">
    <property type="entry name" value="AtsK-like"/>
</dbReference>
<gene>
    <name evidence="9" type="ORF">P280DRAFT_472801</name>
</gene>
<evidence type="ECO:0000256" key="6">
    <source>
        <dbReference type="ARBA" id="ARBA00023004"/>
    </source>
</evidence>
<dbReference type="Pfam" id="PF02668">
    <property type="entry name" value="TauD"/>
    <property type="match status" value="1"/>
</dbReference>
<evidence type="ECO:0000256" key="4">
    <source>
        <dbReference type="ARBA" id="ARBA00022964"/>
    </source>
</evidence>
<dbReference type="InterPro" id="IPR042098">
    <property type="entry name" value="TauD-like_sf"/>
</dbReference>
<evidence type="ECO:0000256" key="3">
    <source>
        <dbReference type="ARBA" id="ARBA00022723"/>
    </source>
</evidence>
<feature type="compositionally biased region" description="Polar residues" evidence="7">
    <location>
        <begin position="10"/>
        <end position="40"/>
    </location>
</feature>
<evidence type="ECO:0000256" key="2">
    <source>
        <dbReference type="ARBA" id="ARBA00005896"/>
    </source>
</evidence>
<dbReference type="PANTHER" id="PTHR30468">
    <property type="entry name" value="ALPHA-KETOGLUTARATE-DEPENDENT SULFONATE DIOXYGENASE"/>
    <property type="match status" value="1"/>
</dbReference>
<evidence type="ECO:0000259" key="8">
    <source>
        <dbReference type="Pfam" id="PF02668"/>
    </source>
</evidence>
<keyword evidence="3" id="KW-0479">Metal-binding</keyword>
<proteinExistence type="inferred from homology"/>
<keyword evidence="10" id="KW-1185">Reference proteome</keyword>
<name>A0A6A6RP61_9PLEO</name>
<dbReference type="GO" id="GO:0046872">
    <property type="term" value="F:metal ion binding"/>
    <property type="evidence" value="ECO:0007669"/>
    <property type="project" value="UniProtKB-KW"/>
</dbReference>
<keyword evidence="5" id="KW-0560">Oxidoreductase</keyword>
<evidence type="ECO:0000256" key="7">
    <source>
        <dbReference type="SAM" id="MobiDB-lite"/>
    </source>
</evidence>
<dbReference type="Gene3D" id="3.60.130.10">
    <property type="entry name" value="Clavaminate synthase-like"/>
    <property type="match status" value="1"/>
</dbReference>